<dbReference type="AlphaFoldDB" id="A0A6G1IFX0"/>
<name>A0A6G1IFX0_9PLEO</name>
<reference evidence="2" key="1">
    <citation type="journal article" date="2020" name="Stud. Mycol.">
        <title>101 Dothideomycetes genomes: a test case for predicting lifestyles and emergence of pathogens.</title>
        <authorList>
            <person name="Haridas S."/>
            <person name="Albert R."/>
            <person name="Binder M."/>
            <person name="Bloem J."/>
            <person name="Labutti K."/>
            <person name="Salamov A."/>
            <person name="Andreopoulos B."/>
            <person name="Baker S."/>
            <person name="Barry K."/>
            <person name="Bills G."/>
            <person name="Bluhm B."/>
            <person name="Cannon C."/>
            <person name="Castanera R."/>
            <person name="Culley D."/>
            <person name="Daum C."/>
            <person name="Ezra D."/>
            <person name="Gonzalez J."/>
            <person name="Henrissat B."/>
            <person name="Kuo A."/>
            <person name="Liang C."/>
            <person name="Lipzen A."/>
            <person name="Lutzoni F."/>
            <person name="Magnuson J."/>
            <person name="Mondo S."/>
            <person name="Nolan M."/>
            <person name="Ohm R."/>
            <person name="Pangilinan J."/>
            <person name="Park H.-J."/>
            <person name="Ramirez L."/>
            <person name="Alfaro M."/>
            <person name="Sun H."/>
            <person name="Tritt A."/>
            <person name="Yoshinaga Y."/>
            <person name="Zwiers L.-H."/>
            <person name="Turgeon B."/>
            <person name="Goodwin S."/>
            <person name="Spatafora J."/>
            <person name="Crous P."/>
            <person name="Grigoriev I."/>
        </authorList>
    </citation>
    <scope>NUCLEOTIDE SEQUENCE</scope>
    <source>
        <strain evidence="2">CBS 122367</strain>
    </source>
</reference>
<dbReference type="EMBL" id="MU005625">
    <property type="protein sequence ID" value="KAF2677127.1"/>
    <property type="molecule type" value="Genomic_DNA"/>
</dbReference>
<protein>
    <submittedName>
        <fullName evidence="2">Uncharacterized protein</fullName>
    </submittedName>
</protein>
<evidence type="ECO:0000313" key="3">
    <source>
        <dbReference type="Proteomes" id="UP000799291"/>
    </source>
</evidence>
<sequence>MPNINIEAEETSILSELRRPWTVQDTTSSQDRKTDDLVRGRDLWTGELKKFLHRKGAIVIGDVDPTDESDYGSDDNIGDLGKEASECVDRTQRLHRAVGTSLCKKEETFPFLELPPELRNSIYGLYLAYHELERASQRCRQQPQRYEHKGGCWARRSALPRSDSPTRRHALREAGRRNLLNDISDDHTKEKEKENSLRLEHVELSISISQTMMSVPQAAHL</sequence>
<dbReference type="Proteomes" id="UP000799291">
    <property type="component" value="Unassembled WGS sequence"/>
</dbReference>
<accession>A0A6G1IFX0</accession>
<gene>
    <name evidence="2" type="ORF">K458DRAFT_396207</name>
</gene>
<evidence type="ECO:0000313" key="2">
    <source>
        <dbReference type="EMBL" id="KAF2677127.1"/>
    </source>
</evidence>
<evidence type="ECO:0000256" key="1">
    <source>
        <dbReference type="SAM" id="MobiDB-lite"/>
    </source>
</evidence>
<organism evidence="2 3">
    <name type="scientific">Lentithecium fluviatile CBS 122367</name>
    <dbReference type="NCBI Taxonomy" id="1168545"/>
    <lineage>
        <taxon>Eukaryota</taxon>
        <taxon>Fungi</taxon>
        <taxon>Dikarya</taxon>
        <taxon>Ascomycota</taxon>
        <taxon>Pezizomycotina</taxon>
        <taxon>Dothideomycetes</taxon>
        <taxon>Pleosporomycetidae</taxon>
        <taxon>Pleosporales</taxon>
        <taxon>Massarineae</taxon>
        <taxon>Lentitheciaceae</taxon>
        <taxon>Lentithecium</taxon>
    </lineage>
</organism>
<feature type="region of interest" description="Disordered" evidence="1">
    <location>
        <begin position="157"/>
        <end position="195"/>
    </location>
</feature>
<proteinExistence type="predicted"/>
<feature type="compositionally biased region" description="Basic and acidic residues" evidence="1">
    <location>
        <begin position="184"/>
        <end position="195"/>
    </location>
</feature>
<keyword evidence="3" id="KW-1185">Reference proteome</keyword>